<evidence type="ECO:0000256" key="1">
    <source>
        <dbReference type="ARBA" id="ARBA00005952"/>
    </source>
</evidence>
<evidence type="ECO:0000256" key="5">
    <source>
        <dbReference type="ARBA" id="ARBA00023163"/>
    </source>
</evidence>
<evidence type="ECO:0000313" key="10">
    <source>
        <dbReference type="Proteomes" id="UP000242263"/>
    </source>
</evidence>
<comment type="function">
    <text evidence="6">Involved in transcription antitermination. Required for transcription of ribosomal RNA (rRNA) genes. Binds specifically to the boxA antiterminator sequence of the ribosomal RNA (rrn) operons.</text>
</comment>
<keyword evidence="2 6" id="KW-0889">Transcription antitermination</keyword>
<dbReference type="HAMAP" id="MF_00073">
    <property type="entry name" value="NusB"/>
    <property type="match status" value="1"/>
</dbReference>
<keyword evidence="3 6" id="KW-0694">RNA-binding</keyword>
<dbReference type="PANTHER" id="PTHR11078:SF3">
    <property type="entry name" value="ANTITERMINATION NUSB DOMAIN-CONTAINING PROTEIN"/>
    <property type="match status" value="1"/>
</dbReference>
<evidence type="ECO:0000256" key="2">
    <source>
        <dbReference type="ARBA" id="ARBA00022814"/>
    </source>
</evidence>
<evidence type="ECO:0000256" key="3">
    <source>
        <dbReference type="ARBA" id="ARBA00022884"/>
    </source>
</evidence>
<comment type="caution">
    <text evidence="9">The sequence shown here is derived from an EMBL/GenBank/DDBJ whole genome shotgun (WGS) entry which is preliminary data.</text>
</comment>
<name>A0A2I1M5K8_9BIFI</name>
<dbReference type="InterPro" id="IPR011605">
    <property type="entry name" value="NusB_fam"/>
</dbReference>
<dbReference type="SUPFAM" id="SSF48013">
    <property type="entry name" value="NusB-like"/>
    <property type="match status" value="1"/>
</dbReference>
<evidence type="ECO:0000256" key="7">
    <source>
        <dbReference type="SAM" id="MobiDB-lite"/>
    </source>
</evidence>
<dbReference type="InterPro" id="IPR006027">
    <property type="entry name" value="NusB_RsmB_TIM44"/>
</dbReference>
<dbReference type="PANTHER" id="PTHR11078">
    <property type="entry name" value="N UTILIZATION SUBSTANCE PROTEIN B-RELATED"/>
    <property type="match status" value="1"/>
</dbReference>
<keyword evidence="5 6" id="KW-0804">Transcription</keyword>
<organism evidence="9 10">
    <name type="scientific">Alloscardovia omnicolens</name>
    <dbReference type="NCBI Taxonomy" id="419015"/>
    <lineage>
        <taxon>Bacteria</taxon>
        <taxon>Bacillati</taxon>
        <taxon>Actinomycetota</taxon>
        <taxon>Actinomycetes</taxon>
        <taxon>Bifidobacteriales</taxon>
        <taxon>Bifidobacteriaceae</taxon>
        <taxon>Alloscardovia</taxon>
    </lineage>
</organism>
<feature type="domain" description="NusB/RsmB/TIM44" evidence="8">
    <location>
        <begin position="5"/>
        <end position="130"/>
    </location>
</feature>
<dbReference type="GO" id="GO:0003723">
    <property type="term" value="F:RNA binding"/>
    <property type="evidence" value="ECO:0007669"/>
    <property type="project" value="UniProtKB-UniRule"/>
</dbReference>
<dbReference type="InterPro" id="IPR035926">
    <property type="entry name" value="NusB-like_sf"/>
</dbReference>
<comment type="similarity">
    <text evidence="1 6">Belongs to the NusB family.</text>
</comment>
<feature type="compositionally biased region" description="Low complexity" evidence="7">
    <location>
        <begin position="191"/>
        <end position="210"/>
    </location>
</feature>
<dbReference type="GeneID" id="99646770"/>
<feature type="region of interest" description="Disordered" evidence="7">
    <location>
        <begin position="145"/>
        <end position="242"/>
    </location>
</feature>
<dbReference type="EMBL" id="PKGU01000002">
    <property type="protein sequence ID" value="PKZ15408.1"/>
    <property type="molecule type" value="Genomic_DNA"/>
</dbReference>
<dbReference type="GO" id="GO:0006353">
    <property type="term" value="P:DNA-templated transcription termination"/>
    <property type="evidence" value="ECO:0007669"/>
    <property type="project" value="UniProtKB-UniRule"/>
</dbReference>
<evidence type="ECO:0000259" key="8">
    <source>
        <dbReference type="Pfam" id="PF01029"/>
    </source>
</evidence>
<accession>A0A2I1M5K8</accession>
<evidence type="ECO:0000256" key="4">
    <source>
        <dbReference type="ARBA" id="ARBA00023015"/>
    </source>
</evidence>
<evidence type="ECO:0000313" key="9">
    <source>
        <dbReference type="EMBL" id="PKZ15408.1"/>
    </source>
</evidence>
<protein>
    <recommendedName>
        <fullName evidence="6">Transcription antitermination protein NusB</fullName>
    </recommendedName>
    <alternativeName>
        <fullName evidence="6">Antitermination factor NusB</fullName>
    </alternativeName>
</protein>
<dbReference type="RefSeq" id="WP_021617941.1">
    <property type="nucleotide sequence ID" value="NZ_CAMYCS010000001.1"/>
</dbReference>
<dbReference type="Gene3D" id="1.10.940.10">
    <property type="entry name" value="NusB-like"/>
    <property type="match status" value="1"/>
</dbReference>
<dbReference type="NCBIfam" id="TIGR01951">
    <property type="entry name" value="nusB"/>
    <property type="match status" value="1"/>
</dbReference>
<gene>
    <name evidence="6 9" type="primary">nusB</name>
    <name evidence="9" type="ORF">CYJ32_03260</name>
</gene>
<reference evidence="9 10" key="1">
    <citation type="submission" date="2017-12" db="EMBL/GenBank/DDBJ databases">
        <title>Phylogenetic diversity of female urinary microbiome.</title>
        <authorList>
            <person name="Thomas-White K."/>
            <person name="Wolfe A.J."/>
        </authorList>
    </citation>
    <scope>NUCLEOTIDE SEQUENCE [LARGE SCALE GENOMIC DNA]</scope>
    <source>
        <strain evidence="9 10">UMB0064</strain>
    </source>
</reference>
<dbReference type="Proteomes" id="UP000242263">
    <property type="component" value="Unassembled WGS sequence"/>
</dbReference>
<feature type="compositionally biased region" description="Low complexity" evidence="7">
    <location>
        <begin position="163"/>
        <end position="180"/>
    </location>
</feature>
<keyword evidence="4 6" id="KW-0805">Transcription regulation</keyword>
<dbReference type="GO" id="GO:0005829">
    <property type="term" value="C:cytosol"/>
    <property type="evidence" value="ECO:0007669"/>
    <property type="project" value="TreeGrafter"/>
</dbReference>
<dbReference type="Pfam" id="PF01029">
    <property type="entry name" value="NusB"/>
    <property type="match status" value="1"/>
</dbReference>
<evidence type="ECO:0000256" key="6">
    <source>
        <dbReference type="HAMAP-Rule" id="MF_00073"/>
    </source>
</evidence>
<sequence length="242" mass="26414">MARSTARKRALNTLFEADVRGQEFTDLLTERIAYPGAQTPLPDYAIEIVHGVSAHRRTLDKALGDALESWEVKRMPAVDRNLARMAAWEIVYNDEIPAGVAINEAIALAKTYAGDDTPDLLFGVLSTVEKNADAIRTEEIEWQEKRAAEAAAQAQKDEEEAQADTSSTSETSGENTRSETNLSNLSFADFSISNTSSEDSADSTESTESVDFAESTESSESKNEDAFPDPHNNTDEALNSDN</sequence>
<dbReference type="AlphaFoldDB" id="A0A2I1M5K8"/>
<dbReference type="GO" id="GO:0031564">
    <property type="term" value="P:transcription antitermination"/>
    <property type="evidence" value="ECO:0007669"/>
    <property type="project" value="UniProtKB-KW"/>
</dbReference>
<proteinExistence type="inferred from homology"/>